<reference evidence="2" key="2">
    <citation type="submission" date="2023-05" db="EMBL/GenBank/DDBJ databases">
        <authorList>
            <person name="Schelkunov M.I."/>
        </authorList>
    </citation>
    <scope>NUCLEOTIDE SEQUENCE</scope>
    <source>
        <strain evidence="2">Hsosn_3</strain>
        <tissue evidence="2">Leaf</tissue>
    </source>
</reference>
<keyword evidence="3" id="KW-1185">Reference proteome</keyword>
<reference evidence="2" key="1">
    <citation type="submission" date="2023-02" db="EMBL/GenBank/DDBJ databases">
        <title>Genome of toxic invasive species Heracleum sosnowskyi carries increased number of genes despite the absence of recent whole-genome duplications.</title>
        <authorList>
            <person name="Schelkunov M."/>
            <person name="Shtratnikova V."/>
            <person name="Makarenko M."/>
            <person name="Klepikova A."/>
            <person name="Omelchenko D."/>
            <person name="Novikova G."/>
            <person name="Obukhova E."/>
            <person name="Bogdanov V."/>
            <person name="Penin A."/>
            <person name="Logacheva M."/>
        </authorList>
    </citation>
    <scope>NUCLEOTIDE SEQUENCE</scope>
    <source>
        <strain evidence="2">Hsosn_3</strain>
        <tissue evidence="2">Leaf</tissue>
    </source>
</reference>
<sequence length="116" mass="13147">MQIGDDGGESVAAKGEETLKINLEDIPQPTKLIEEEDSNDGNKEEDEAVEIIQRDNFEVEHNLQMTQEEYDNNDSVDIEEYDKDYDNGDVEDDSDEEDIDNGTAEENNVEEVEESS</sequence>
<feature type="compositionally biased region" description="Basic and acidic residues" evidence="1">
    <location>
        <begin position="14"/>
        <end position="23"/>
    </location>
</feature>
<proteinExistence type="predicted"/>
<feature type="compositionally biased region" description="Acidic residues" evidence="1">
    <location>
        <begin position="34"/>
        <end position="47"/>
    </location>
</feature>
<evidence type="ECO:0000313" key="2">
    <source>
        <dbReference type="EMBL" id="KAK1403796.1"/>
    </source>
</evidence>
<protein>
    <submittedName>
        <fullName evidence="2">Uncharacterized protein</fullName>
    </submittedName>
</protein>
<comment type="caution">
    <text evidence="2">The sequence shown here is derived from an EMBL/GenBank/DDBJ whole genome shotgun (WGS) entry which is preliminary data.</text>
</comment>
<dbReference type="Proteomes" id="UP001237642">
    <property type="component" value="Unassembled WGS sequence"/>
</dbReference>
<feature type="compositionally biased region" description="Acidic residues" evidence="1">
    <location>
        <begin position="68"/>
        <end position="100"/>
    </location>
</feature>
<name>A0AAD8JJJ5_9APIA</name>
<organism evidence="2 3">
    <name type="scientific">Heracleum sosnowskyi</name>
    <dbReference type="NCBI Taxonomy" id="360622"/>
    <lineage>
        <taxon>Eukaryota</taxon>
        <taxon>Viridiplantae</taxon>
        <taxon>Streptophyta</taxon>
        <taxon>Embryophyta</taxon>
        <taxon>Tracheophyta</taxon>
        <taxon>Spermatophyta</taxon>
        <taxon>Magnoliopsida</taxon>
        <taxon>eudicotyledons</taxon>
        <taxon>Gunneridae</taxon>
        <taxon>Pentapetalae</taxon>
        <taxon>asterids</taxon>
        <taxon>campanulids</taxon>
        <taxon>Apiales</taxon>
        <taxon>Apiaceae</taxon>
        <taxon>Apioideae</taxon>
        <taxon>apioid superclade</taxon>
        <taxon>Tordylieae</taxon>
        <taxon>Tordyliinae</taxon>
        <taxon>Heracleum</taxon>
    </lineage>
</organism>
<feature type="region of interest" description="Disordered" evidence="1">
    <location>
        <begin position="62"/>
        <end position="116"/>
    </location>
</feature>
<dbReference type="AlphaFoldDB" id="A0AAD8JJJ5"/>
<accession>A0AAD8JJJ5</accession>
<gene>
    <name evidence="2" type="ORF">POM88_003401</name>
</gene>
<feature type="region of interest" description="Disordered" evidence="1">
    <location>
        <begin position="1"/>
        <end position="47"/>
    </location>
</feature>
<evidence type="ECO:0000256" key="1">
    <source>
        <dbReference type="SAM" id="MobiDB-lite"/>
    </source>
</evidence>
<evidence type="ECO:0000313" key="3">
    <source>
        <dbReference type="Proteomes" id="UP001237642"/>
    </source>
</evidence>
<feature type="compositionally biased region" description="Acidic residues" evidence="1">
    <location>
        <begin position="107"/>
        <end position="116"/>
    </location>
</feature>
<dbReference type="EMBL" id="JAUIZM010000001">
    <property type="protein sequence ID" value="KAK1403796.1"/>
    <property type="molecule type" value="Genomic_DNA"/>
</dbReference>